<dbReference type="InterPro" id="IPR042757">
    <property type="entry name" value="ESAM"/>
</dbReference>
<sequence length="437" mass="47273">MEKVASWRLGALLSLTLLWVLPGDLQKVEMPRKDMEVIKGQMVVLEAWYTPTSVIEKNTVIWNFMASDSKQIISYTSGQIGMGSPEFRKRVGFAMSMPSSNLSIYINNTQESDSGRYLCNVIIPGAPGLSGELTLNVKVPPSTPVCSMTGDPVLRGNVTLSCKSSHGKPVPQYKWTKAAPLSEVFFSPMQNERQGTLRLSNLTKNMSGKYVCRASNTAGSDSCHINLEVSTPNNAWLIAGATVGSVVGLLALVLFLIFVLRRSRDTEEEMANDIKEDAQAPKRVSWAKSTTGSDIISKNGTLSSIATSPPPRDPHHTPNNHYSYPPGACNTASVLTASGSTTAYRLRPGDPNPLQGLPGYTGNRTPTHTLHYHHQHHHQAHPHTRPPSSDSSSTHRTEGAQPQVPRPAPTPINSATLSRMGAVPVLVPSQNQAGSLV</sequence>
<dbReference type="InterPro" id="IPR003598">
    <property type="entry name" value="Ig_sub2"/>
</dbReference>
<dbReference type="AlphaFoldDB" id="A0A3B4DSC7"/>
<feature type="domain" description="Ig-like" evidence="4">
    <location>
        <begin position="140"/>
        <end position="230"/>
    </location>
</feature>
<keyword evidence="2" id="KW-0472">Membrane</keyword>
<evidence type="ECO:0000256" key="1">
    <source>
        <dbReference type="SAM" id="MobiDB-lite"/>
    </source>
</evidence>
<dbReference type="InterPro" id="IPR007110">
    <property type="entry name" value="Ig-like_dom"/>
</dbReference>
<dbReference type="GO" id="GO:0007156">
    <property type="term" value="P:homophilic cell adhesion via plasma membrane adhesion molecules"/>
    <property type="evidence" value="ECO:0007669"/>
    <property type="project" value="TreeGrafter"/>
</dbReference>
<keyword evidence="3" id="KW-0732">Signal</keyword>
<feature type="region of interest" description="Disordered" evidence="1">
    <location>
        <begin position="342"/>
        <end position="415"/>
    </location>
</feature>
<dbReference type="Pfam" id="PF07686">
    <property type="entry name" value="V-set"/>
    <property type="match status" value="1"/>
</dbReference>
<dbReference type="Gene3D" id="2.60.40.10">
    <property type="entry name" value="Immunoglobulins"/>
    <property type="match status" value="2"/>
</dbReference>
<reference evidence="5" key="2">
    <citation type="submission" date="2025-08" db="UniProtKB">
        <authorList>
            <consortium name="Ensembl"/>
        </authorList>
    </citation>
    <scope>IDENTIFICATION</scope>
</reference>
<dbReference type="InterPro" id="IPR013783">
    <property type="entry name" value="Ig-like_fold"/>
</dbReference>
<dbReference type="PANTHER" id="PTHR44549:SF1">
    <property type="entry name" value="ENDOTHELIAL CELL-SELECTIVE ADHESION MOLECULE"/>
    <property type="match status" value="1"/>
</dbReference>
<dbReference type="GO" id="GO:0005886">
    <property type="term" value="C:plasma membrane"/>
    <property type="evidence" value="ECO:0007669"/>
    <property type="project" value="TreeGrafter"/>
</dbReference>
<dbReference type="InterPro" id="IPR003599">
    <property type="entry name" value="Ig_sub"/>
</dbReference>
<dbReference type="GO" id="GO:0098632">
    <property type="term" value="F:cell-cell adhesion mediator activity"/>
    <property type="evidence" value="ECO:0007669"/>
    <property type="project" value="TreeGrafter"/>
</dbReference>
<dbReference type="GeneID" id="108435282"/>
<keyword evidence="6" id="KW-1185">Reference proteome</keyword>
<proteinExistence type="predicted"/>
<dbReference type="SMART" id="SM00408">
    <property type="entry name" value="IGc2"/>
    <property type="match status" value="1"/>
</dbReference>
<reference evidence="5 6" key="1">
    <citation type="submission" date="2020-10" db="EMBL/GenBank/DDBJ databases">
        <title>Pygocentrus nattereri (red-bellied piranha) genome, fPygNat1, primary haplotype.</title>
        <authorList>
            <person name="Myers G."/>
            <person name="Meyer A."/>
            <person name="Karagic N."/>
            <person name="Pippel M."/>
            <person name="Winkler S."/>
            <person name="Tracey A."/>
            <person name="Wood J."/>
            <person name="Formenti G."/>
            <person name="Howe K."/>
            <person name="Fedrigo O."/>
            <person name="Jarvis E.D."/>
        </authorList>
    </citation>
    <scope>NUCLEOTIDE SEQUENCE [LARGE SCALE GENOMIC DNA]</scope>
</reference>
<feature type="signal peptide" evidence="3">
    <location>
        <begin position="1"/>
        <end position="25"/>
    </location>
</feature>
<feature type="transmembrane region" description="Helical" evidence="2">
    <location>
        <begin position="235"/>
        <end position="260"/>
    </location>
</feature>
<dbReference type="GO" id="GO:0005912">
    <property type="term" value="C:adherens junction"/>
    <property type="evidence" value="ECO:0007669"/>
    <property type="project" value="TreeGrafter"/>
</dbReference>
<dbReference type="Proteomes" id="UP001501920">
    <property type="component" value="Chromosome 17"/>
</dbReference>
<dbReference type="STRING" id="42514.ENSPNAP00000027282"/>
<evidence type="ECO:0000259" key="4">
    <source>
        <dbReference type="PROSITE" id="PS50835"/>
    </source>
</evidence>
<feature type="compositionally biased region" description="Basic residues" evidence="1">
    <location>
        <begin position="370"/>
        <end position="384"/>
    </location>
</feature>
<dbReference type="Ensembl" id="ENSPNAT00000002988.2">
    <property type="protein sequence ID" value="ENSPNAP00000027282.1"/>
    <property type="gene ID" value="ENSPNAG00000012733.2"/>
</dbReference>
<feature type="region of interest" description="Disordered" evidence="1">
    <location>
        <begin position="271"/>
        <end position="325"/>
    </location>
</feature>
<accession>A0A3B4DSC7</accession>
<reference evidence="5" key="3">
    <citation type="submission" date="2025-09" db="UniProtKB">
        <authorList>
            <consortium name="Ensembl"/>
        </authorList>
    </citation>
    <scope>IDENTIFICATION</scope>
</reference>
<dbReference type="OrthoDB" id="10012075at2759"/>
<dbReference type="PROSITE" id="PS50835">
    <property type="entry name" value="IG_LIKE"/>
    <property type="match status" value="1"/>
</dbReference>
<keyword evidence="2" id="KW-0812">Transmembrane</keyword>
<dbReference type="SUPFAM" id="SSF48726">
    <property type="entry name" value="Immunoglobulin"/>
    <property type="match status" value="2"/>
</dbReference>
<dbReference type="SMART" id="SM00409">
    <property type="entry name" value="IG"/>
    <property type="match status" value="2"/>
</dbReference>
<dbReference type="CTD" id="562934"/>
<dbReference type="GeneTree" id="ENSGT00940000157231"/>
<keyword evidence="2" id="KW-1133">Transmembrane helix</keyword>
<evidence type="ECO:0000313" key="5">
    <source>
        <dbReference type="Ensembl" id="ENSPNAP00000027282.1"/>
    </source>
</evidence>
<evidence type="ECO:0000256" key="2">
    <source>
        <dbReference type="SAM" id="Phobius"/>
    </source>
</evidence>
<evidence type="ECO:0000256" key="3">
    <source>
        <dbReference type="SAM" id="SignalP"/>
    </source>
</evidence>
<dbReference type="InterPro" id="IPR036179">
    <property type="entry name" value="Ig-like_dom_sf"/>
</dbReference>
<dbReference type="InterPro" id="IPR013106">
    <property type="entry name" value="Ig_V-set"/>
</dbReference>
<dbReference type="Pfam" id="PF13927">
    <property type="entry name" value="Ig_3"/>
    <property type="match status" value="1"/>
</dbReference>
<protein>
    <recommendedName>
        <fullName evidence="4">Ig-like domain-containing protein</fullName>
    </recommendedName>
</protein>
<feature type="chain" id="PRO_5017391377" description="Ig-like domain-containing protein" evidence="3">
    <location>
        <begin position="26"/>
        <end position="437"/>
    </location>
</feature>
<dbReference type="RefSeq" id="XP_017566506.1">
    <property type="nucleotide sequence ID" value="XM_017711017.2"/>
</dbReference>
<organism evidence="5 6">
    <name type="scientific">Pygocentrus nattereri</name>
    <name type="common">Red-bellied piranha</name>
    <dbReference type="NCBI Taxonomy" id="42514"/>
    <lineage>
        <taxon>Eukaryota</taxon>
        <taxon>Metazoa</taxon>
        <taxon>Chordata</taxon>
        <taxon>Craniata</taxon>
        <taxon>Vertebrata</taxon>
        <taxon>Euteleostomi</taxon>
        <taxon>Actinopterygii</taxon>
        <taxon>Neopterygii</taxon>
        <taxon>Teleostei</taxon>
        <taxon>Ostariophysi</taxon>
        <taxon>Characiformes</taxon>
        <taxon>Characoidei</taxon>
        <taxon>Pygocentrus</taxon>
    </lineage>
</organism>
<feature type="compositionally biased region" description="Polar residues" evidence="1">
    <location>
        <begin position="287"/>
        <end position="307"/>
    </location>
</feature>
<dbReference type="PANTHER" id="PTHR44549">
    <property type="entry name" value="ENDOTHELIAL CELL-SELECTIVE ADHESION MOLECULE"/>
    <property type="match status" value="1"/>
</dbReference>
<name>A0A3B4DSC7_PYGNA</name>
<evidence type="ECO:0000313" key="6">
    <source>
        <dbReference type="Proteomes" id="UP001501920"/>
    </source>
</evidence>